<evidence type="ECO:0000313" key="2">
    <source>
        <dbReference type="EMBL" id="KXG27606.1"/>
    </source>
</evidence>
<dbReference type="Gramene" id="KXG27606">
    <property type="protein sequence ID" value="KXG27606"/>
    <property type="gene ID" value="SORBI_3005G011900"/>
</dbReference>
<gene>
    <name evidence="2" type="ORF">SORBI_3005G011900</name>
</gene>
<protein>
    <submittedName>
        <fullName evidence="2">Uncharacterized protein</fullName>
    </submittedName>
</protein>
<sequence>MEGVIAAAASQLRLGNANCIIVIGVRVVGPAALPPVINLSHPYKPDLCATLVRSSTPVFDRLAFKPTNLTDPSQQFQPVLHDDDDDDSQGCFQLFNSHYRVTINIGHLQSLMLDPSFFHPAAWPNPACWKAVIVKQDTGDEVAAGVVFANALKSQVFTLKIAQFMGDDEVAAMQGEDADDEDVHDDAAAGANTSTTSTRSTTAWYGCLFRCFV</sequence>
<evidence type="ECO:0000313" key="3">
    <source>
        <dbReference type="Proteomes" id="UP000000768"/>
    </source>
</evidence>
<dbReference type="EMBL" id="CM000764">
    <property type="protein sequence ID" value="KXG27606.1"/>
    <property type="molecule type" value="Genomic_DNA"/>
</dbReference>
<feature type="region of interest" description="Disordered" evidence="1">
    <location>
        <begin position="174"/>
        <end position="196"/>
    </location>
</feature>
<reference evidence="2 3" key="1">
    <citation type="journal article" date="2009" name="Nature">
        <title>The Sorghum bicolor genome and the diversification of grasses.</title>
        <authorList>
            <person name="Paterson A.H."/>
            <person name="Bowers J.E."/>
            <person name="Bruggmann R."/>
            <person name="Dubchak I."/>
            <person name="Grimwood J."/>
            <person name="Gundlach H."/>
            <person name="Haberer G."/>
            <person name="Hellsten U."/>
            <person name="Mitros T."/>
            <person name="Poliakov A."/>
            <person name="Schmutz J."/>
            <person name="Spannagl M."/>
            <person name="Tang H."/>
            <person name="Wang X."/>
            <person name="Wicker T."/>
            <person name="Bharti A.K."/>
            <person name="Chapman J."/>
            <person name="Feltus F.A."/>
            <person name="Gowik U."/>
            <person name="Grigoriev I.V."/>
            <person name="Lyons E."/>
            <person name="Maher C.A."/>
            <person name="Martis M."/>
            <person name="Narechania A."/>
            <person name="Otillar R.P."/>
            <person name="Penning B.W."/>
            <person name="Salamov A.A."/>
            <person name="Wang Y."/>
            <person name="Zhang L."/>
            <person name="Carpita N.C."/>
            <person name="Freeling M."/>
            <person name="Gingle A.R."/>
            <person name="Hash C.T."/>
            <person name="Keller B."/>
            <person name="Klein P."/>
            <person name="Kresovich S."/>
            <person name="McCann M.C."/>
            <person name="Ming R."/>
            <person name="Peterson D.G."/>
            <person name="Mehboob-ur-Rahman"/>
            <person name="Ware D."/>
            <person name="Westhoff P."/>
            <person name="Mayer K.F."/>
            <person name="Messing J."/>
            <person name="Rokhsar D.S."/>
        </authorList>
    </citation>
    <scope>NUCLEOTIDE SEQUENCE [LARGE SCALE GENOMIC DNA]</scope>
    <source>
        <strain evidence="3">cv. BTx623</strain>
    </source>
</reference>
<dbReference type="Proteomes" id="UP000000768">
    <property type="component" value="Chromosome 5"/>
</dbReference>
<proteinExistence type="predicted"/>
<keyword evidence="3" id="KW-1185">Reference proteome</keyword>
<dbReference type="InParanoid" id="A0A1B6PPM5"/>
<feature type="compositionally biased region" description="Acidic residues" evidence="1">
    <location>
        <begin position="174"/>
        <end position="184"/>
    </location>
</feature>
<organism evidence="2 3">
    <name type="scientific">Sorghum bicolor</name>
    <name type="common">Sorghum</name>
    <name type="synonym">Sorghum vulgare</name>
    <dbReference type="NCBI Taxonomy" id="4558"/>
    <lineage>
        <taxon>Eukaryota</taxon>
        <taxon>Viridiplantae</taxon>
        <taxon>Streptophyta</taxon>
        <taxon>Embryophyta</taxon>
        <taxon>Tracheophyta</taxon>
        <taxon>Spermatophyta</taxon>
        <taxon>Magnoliopsida</taxon>
        <taxon>Liliopsida</taxon>
        <taxon>Poales</taxon>
        <taxon>Poaceae</taxon>
        <taxon>PACMAD clade</taxon>
        <taxon>Panicoideae</taxon>
        <taxon>Andropogonodae</taxon>
        <taxon>Andropogoneae</taxon>
        <taxon>Sorghinae</taxon>
        <taxon>Sorghum</taxon>
    </lineage>
</organism>
<name>A0A1B6PPM5_SORBI</name>
<accession>A0A1B6PPM5</accession>
<reference evidence="3" key="2">
    <citation type="journal article" date="2018" name="Plant J.">
        <title>The Sorghum bicolor reference genome: improved assembly, gene annotations, a transcriptome atlas, and signatures of genome organization.</title>
        <authorList>
            <person name="McCormick R.F."/>
            <person name="Truong S.K."/>
            <person name="Sreedasyam A."/>
            <person name="Jenkins J."/>
            <person name="Shu S."/>
            <person name="Sims D."/>
            <person name="Kennedy M."/>
            <person name="Amirebrahimi M."/>
            <person name="Weers B.D."/>
            <person name="McKinley B."/>
            <person name="Mattison A."/>
            <person name="Morishige D.T."/>
            <person name="Grimwood J."/>
            <person name="Schmutz J."/>
            <person name="Mullet J.E."/>
        </authorList>
    </citation>
    <scope>NUCLEOTIDE SEQUENCE [LARGE SCALE GENOMIC DNA]</scope>
    <source>
        <strain evidence="3">cv. BTx623</strain>
    </source>
</reference>
<dbReference type="AlphaFoldDB" id="A0A1B6PPM5"/>
<evidence type="ECO:0000256" key="1">
    <source>
        <dbReference type="SAM" id="MobiDB-lite"/>
    </source>
</evidence>